<gene>
    <name evidence="1" type="ORF">RF11_12092</name>
</gene>
<dbReference type="OrthoDB" id="9909311at2759"/>
<accession>A0A0C2MQE8</accession>
<organism evidence="1 2">
    <name type="scientific">Thelohanellus kitauei</name>
    <name type="common">Myxosporean</name>
    <dbReference type="NCBI Taxonomy" id="669202"/>
    <lineage>
        <taxon>Eukaryota</taxon>
        <taxon>Metazoa</taxon>
        <taxon>Cnidaria</taxon>
        <taxon>Myxozoa</taxon>
        <taxon>Myxosporea</taxon>
        <taxon>Bivalvulida</taxon>
        <taxon>Platysporina</taxon>
        <taxon>Myxobolidae</taxon>
        <taxon>Thelohanellus</taxon>
    </lineage>
</organism>
<proteinExistence type="predicted"/>
<name>A0A0C2MQE8_THEKT</name>
<comment type="caution">
    <text evidence="1">The sequence shown here is derived from an EMBL/GenBank/DDBJ whole genome shotgun (WGS) entry which is preliminary data.</text>
</comment>
<protein>
    <submittedName>
        <fullName evidence="1">Uncharacterized protein</fullName>
    </submittedName>
</protein>
<dbReference type="AlphaFoldDB" id="A0A0C2MQE8"/>
<keyword evidence="2" id="KW-1185">Reference proteome</keyword>
<evidence type="ECO:0000313" key="2">
    <source>
        <dbReference type="Proteomes" id="UP000031668"/>
    </source>
</evidence>
<evidence type="ECO:0000313" key="1">
    <source>
        <dbReference type="EMBL" id="KII69481.1"/>
    </source>
</evidence>
<reference evidence="1 2" key="1">
    <citation type="journal article" date="2014" name="Genome Biol. Evol.">
        <title>The genome of the myxosporean Thelohanellus kitauei shows adaptations to nutrient acquisition within its fish host.</title>
        <authorList>
            <person name="Yang Y."/>
            <person name="Xiong J."/>
            <person name="Zhou Z."/>
            <person name="Huo F."/>
            <person name="Miao W."/>
            <person name="Ran C."/>
            <person name="Liu Y."/>
            <person name="Zhang J."/>
            <person name="Feng J."/>
            <person name="Wang M."/>
            <person name="Wang M."/>
            <person name="Wang L."/>
            <person name="Yao B."/>
        </authorList>
    </citation>
    <scope>NUCLEOTIDE SEQUENCE [LARGE SCALE GENOMIC DNA]</scope>
    <source>
        <strain evidence="1">Wuqing</strain>
    </source>
</reference>
<sequence>MQRYDLTLSSKIALLYKIESQPLNTSYRRLTKITSVKNPDAEEALDQCISIVSGKGVNINDPILKAKAEAISKQLMVDYRDGKPNTNINFKKRMVKIAVLTTKVSNNGELTRFLLLDKFCADDIKC</sequence>
<dbReference type="Proteomes" id="UP000031668">
    <property type="component" value="Unassembled WGS sequence"/>
</dbReference>
<dbReference type="EMBL" id="JWZT01002421">
    <property type="protein sequence ID" value="KII69481.1"/>
    <property type="molecule type" value="Genomic_DNA"/>
</dbReference>